<protein>
    <submittedName>
        <fullName evidence="4">Putative Zn-dependent protease-like protein</fullName>
    </submittedName>
</protein>
<evidence type="ECO:0000259" key="1">
    <source>
        <dbReference type="Pfam" id="PF01523"/>
    </source>
</evidence>
<sequence length="436" mass="46768">MYDIARKALRAALKAGADEAEVYLVKSEMTSIDIRKGVIEGSRENINKGMGIRAVVNGAVGFSSTNIDTKMEEAARTAVSSARIRGTDPAWKSFPTDGKYPEIKGAFDPRIKDMELDECIEFSTNMLAGASSLPEVLVTAGSFSRVVSRRLILNSNGIEVEDRGTAISGFVDVITGQEEPTTAYEYDMSRKMDIDFFNLGKAASELASMSKNGISIEPHRTEIILHPFAVADLLTGIFSSAIDADNVQKGRSSLIGRKGEMIASEKLSITDDGLLEGGLETAMADDEGIPSQTTPVIDKGVFKSYLYDTYTAGKEGISSTGNASRHSYSSPPSVGTRNFIIGHEQSNVIEDTDKGIYINTVIGAHTANYLSGDFSVEARNAFIIEKGELSSPIRSLMLSGNVFNILRTINGAGKDLRQVGGTVTPSLRIADMSVVG</sequence>
<dbReference type="InterPro" id="IPR047657">
    <property type="entry name" value="PmbA"/>
</dbReference>
<dbReference type="GO" id="GO:0005829">
    <property type="term" value="C:cytosol"/>
    <property type="evidence" value="ECO:0007669"/>
    <property type="project" value="TreeGrafter"/>
</dbReference>
<evidence type="ECO:0000259" key="3">
    <source>
        <dbReference type="Pfam" id="PF19290"/>
    </source>
</evidence>
<dbReference type="RefSeq" id="WP_015325042.1">
    <property type="nucleotide sequence ID" value="NC_019977.1"/>
</dbReference>
<dbReference type="EMBL" id="CP003362">
    <property type="protein sequence ID" value="AGB49877.1"/>
    <property type="molecule type" value="Genomic_DNA"/>
</dbReference>
<accession>L0KWR8</accession>
<dbReference type="Gene3D" id="3.30.2290.10">
    <property type="entry name" value="PmbA/TldD superfamily"/>
    <property type="match status" value="1"/>
</dbReference>
<dbReference type="Pfam" id="PF19289">
    <property type="entry name" value="PmbA_TldD_3rd"/>
    <property type="match status" value="1"/>
</dbReference>
<dbReference type="HOGENOM" id="CLU_026425_4_2_2"/>
<gene>
    <name evidence="4" type="ordered locus">Metho_1684</name>
</gene>
<dbReference type="OrthoDB" id="84520at2157"/>
<evidence type="ECO:0000313" key="5">
    <source>
        <dbReference type="Proteomes" id="UP000010866"/>
    </source>
</evidence>
<dbReference type="KEGG" id="mhz:Metho_1684"/>
<proteinExistence type="predicted"/>
<dbReference type="PANTHER" id="PTHR43421">
    <property type="entry name" value="METALLOPROTEASE PMBA"/>
    <property type="match status" value="1"/>
</dbReference>
<dbReference type="GO" id="GO:0006508">
    <property type="term" value="P:proteolysis"/>
    <property type="evidence" value="ECO:0007669"/>
    <property type="project" value="UniProtKB-KW"/>
</dbReference>
<dbReference type="AlphaFoldDB" id="L0KWR8"/>
<keyword evidence="4" id="KW-0378">Hydrolase</keyword>
<dbReference type="Pfam" id="PF19290">
    <property type="entry name" value="PmbA_TldD_2nd"/>
    <property type="match status" value="1"/>
</dbReference>
<dbReference type="SUPFAM" id="SSF111283">
    <property type="entry name" value="Putative modulator of DNA gyrase, PmbA/TldD"/>
    <property type="match status" value="1"/>
</dbReference>
<dbReference type="PANTHER" id="PTHR43421:SF1">
    <property type="entry name" value="METALLOPROTEASE PMBA"/>
    <property type="match status" value="1"/>
</dbReference>
<dbReference type="InterPro" id="IPR045570">
    <property type="entry name" value="Metalloprtase-TldD/E_cen_dom"/>
</dbReference>
<reference evidence="5" key="1">
    <citation type="submission" date="2012-02" db="EMBL/GenBank/DDBJ databases">
        <title>Complete sequence of chromosome of Methanomethylovorans hollandica DSM 15978.</title>
        <authorList>
            <person name="Lucas S."/>
            <person name="Copeland A."/>
            <person name="Lapidus A."/>
            <person name="Glavina del Rio T."/>
            <person name="Dalin E."/>
            <person name="Tice H."/>
            <person name="Bruce D."/>
            <person name="Goodwin L."/>
            <person name="Pitluck S."/>
            <person name="Peters L."/>
            <person name="Mikhailova N."/>
            <person name="Held B."/>
            <person name="Kyrpides N."/>
            <person name="Mavromatis K."/>
            <person name="Ivanova N."/>
            <person name="Brettin T."/>
            <person name="Detter J.C."/>
            <person name="Han C."/>
            <person name="Larimer F."/>
            <person name="Land M."/>
            <person name="Hauser L."/>
            <person name="Markowitz V."/>
            <person name="Cheng J.-F."/>
            <person name="Hugenholtz P."/>
            <person name="Woyke T."/>
            <person name="Wu D."/>
            <person name="Spring S."/>
            <person name="Schroeder M."/>
            <person name="Brambilla E."/>
            <person name="Klenk H.-P."/>
            <person name="Eisen J.A."/>
        </authorList>
    </citation>
    <scope>NUCLEOTIDE SEQUENCE [LARGE SCALE GENOMIC DNA]</scope>
    <source>
        <strain evidence="5">DSM 15978 / NBRC 107637 / DMS1</strain>
    </source>
</reference>
<dbReference type="InterPro" id="IPR036059">
    <property type="entry name" value="TldD/PmbA_sf"/>
</dbReference>
<dbReference type="InterPro" id="IPR045569">
    <property type="entry name" value="Metalloprtase-TldD/E_C"/>
</dbReference>
<dbReference type="InterPro" id="IPR002510">
    <property type="entry name" value="Metalloprtase-TldD/E_N"/>
</dbReference>
<feature type="domain" description="Metalloprotease TldD/E central" evidence="3">
    <location>
        <begin position="111"/>
        <end position="209"/>
    </location>
</feature>
<organism evidence="4 5">
    <name type="scientific">Methanomethylovorans hollandica (strain DSM 15978 / NBRC 107637 / DMS1)</name>
    <dbReference type="NCBI Taxonomy" id="867904"/>
    <lineage>
        <taxon>Archaea</taxon>
        <taxon>Methanobacteriati</taxon>
        <taxon>Methanobacteriota</taxon>
        <taxon>Stenosarchaea group</taxon>
        <taxon>Methanomicrobia</taxon>
        <taxon>Methanosarcinales</taxon>
        <taxon>Methanosarcinaceae</taxon>
        <taxon>Methanomethylovorans</taxon>
    </lineage>
</organism>
<keyword evidence="5" id="KW-1185">Reference proteome</keyword>
<feature type="domain" description="Metalloprotease TldD/E N-terminal" evidence="1">
    <location>
        <begin position="20"/>
        <end position="82"/>
    </location>
</feature>
<dbReference type="Pfam" id="PF01523">
    <property type="entry name" value="PmbA_TldD_1st"/>
    <property type="match status" value="1"/>
</dbReference>
<dbReference type="Proteomes" id="UP000010866">
    <property type="component" value="Chromosome"/>
</dbReference>
<evidence type="ECO:0000313" key="4">
    <source>
        <dbReference type="EMBL" id="AGB49877.1"/>
    </source>
</evidence>
<name>L0KWR8_METHD</name>
<feature type="domain" description="Metalloprotease TldD/E C-terminal" evidence="2">
    <location>
        <begin position="219"/>
        <end position="436"/>
    </location>
</feature>
<evidence type="ECO:0000259" key="2">
    <source>
        <dbReference type="Pfam" id="PF19289"/>
    </source>
</evidence>
<keyword evidence="4" id="KW-0645">Protease</keyword>
<dbReference type="GO" id="GO:0008237">
    <property type="term" value="F:metallopeptidase activity"/>
    <property type="evidence" value="ECO:0007669"/>
    <property type="project" value="InterPro"/>
</dbReference>
<dbReference type="GeneID" id="14406197"/>
<dbReference type="InterPro" id="IPR035068">
    <property type="entry name" value="TldD/PmbA_N"/>
</dbReference>
<dbReference type="STRING" id="867904.Metho_1684"/>